<dbReference type="AlphaFoldDB" id="A0A6J8A557"/>
<name>A0A6J8A557_MYTCO</name>
<evidence type="ECO:0000313" key="1">
    <source>
        <dbReference type="EMBL" id="CAC5360900.1"/>
    </source>
</evidence>
<protein>
    <submittedName>
        <fullName evidence="1">Uncharacterized protein</fullName>
    </submittedName>
</protein>
<evidence type="ECO:0000313" key="2">
    <source>
        <dbReference type="Proteomes" id="UP000507470"/>
    </source>
</evidence>
<dbReference type="Proteomes" id="UP000507470">
    <property type="component" value="Unassembled WGS sequence"/>
</dbReference>
<dbReference type="PANTHER" id="PTHR34415">
    <property type="entry name" value="INTEGRASE CATALYTIC DOMAIN-CONTAINING PROTEIN"/>
    <property type="match status" value="1"/>
</dbReference>
<dbReference type="PANTHER" id="PTHR34415:SF1">
    <property type="entry name" value="INTEGRASE CATALYTIC DOMAIN-CONTAINING PROTEIN"/>
    <property type="match status" value="1"/>
</dbReference>
<sequence>MKYRSVSVRTFQRLWSELLPNIVVSKPCTDLCCKCQDYAFKISNSGHLTEEEKSDLLDKYNEHVQLAKEQRDYYRRQCSMSKENYINFPDESQNQGNPPCSVDTEMHYSWDYAQQVHFPHHAQQVGPIYFKTHRKCNVFGMCSEGSDMKNKHNTLP</sequence>
<gene>
    <name evidence="1" type="ORF">MCOR_3216</name>
</gene>
<dbReference type="EMBL" id="CACVKT020000573">
    <property type="protein sequence ID" value="CAC5360900.1"/>
    <property type="molecule type" value="Genomic_DNA"/>
</dbReference>
<accession>A0A6J8A557</accession>
<keyword evidence="2" id="KW-1185">Reference proteome</keyword>
<reference evidence="1 2" key="1">
    <citation type="submission" date="2020-06" db="EMBL/GenBank/DDBJ databases">
        <authorList>
            <person name="Li R."/>
            <person name="Bekaert M."/>
        </authorList>
    </citation>
    <scope>NUCLEOTIDE SEQUENCE [LARGE SCALE GENOMIC DNA]</scope>
    <source>
        <strain evidence="2">wild</strain>
    </source>
</reference>
<dbReference type="OrthoDB" id="6148786at2759"/>
<proteinExistence type="predicted"/>
<organism evidence="1 2">
    <name type="scientific">Mytilus coruscus</name>
    <name type="common">Sea mussel</name>
    <dbReference type="NCBI Taxonomy" id="42192"/>
    <lineage>
        <taxon>Eukaryota</taxon>
        <taxon>Metazoa</taxon>
        <taxon>Spiralia</taxon>
        <taxon>Lophotrochozoa</taxon>
        <taxon>Mollusca</taxon>
        <taxon>Bivalvia</taxon>
        <taxon>Autobranchia</taxon>
        <taxon>Pteriomorphia</taxon>
        <taxon>Mytilida</taxon>
        <taxon>Mytiloidea</taxon>
        <taxon>Mytilidae</taxon>
        <taxon>Mytilinae</taxon>
        <taxon>Mytilus</taxon>
    </lineage>
</organism>